<dbReference type="Gene3D" id="3.40.50.720">
    <property type="entry name" value="NAD(P)-binding Rossmann-like Domain"/>
    <property type="match status" value="1"/>
</dbReference>
<accession>A0A5C6C2E6</accession>
<keyword evidence="3" id="KW-1185">Reference proteome</keyword>
<dbReference type="InterPro" id="IPR000683">
    <property type="entry name" value="Gfo/Idh/MocA-like_OxRdtase_N"/>
</dbReference>
<evidence type="ECO:0000313" key="3">
    <source>
        <dbReference type="Proteomes" id="UP000319908"/>
    </source>
</evidence>
<feature type="domain" description="Gfo/Idh/MocA-like oxidoreductase N-terminal" evidence="1">
    <location>
        <begin position="23"/>
        <end position="75"/>
    </location>
</feature>
<dbReference type="Proteomes" id="UP000319908">
    <property type="component" value="Unassembled WGS sequence"/>
</dbReference>
<proteinExistence type="predicted"/>
<gene>
    <name evidence="2" type="ORF">Poly21_04700</name>
</gene>
<dbReference type="AlphaFoldDB" id="A0A5C6C2E6"/>
<dbReference type="SUPFAM" id="SSF51735">
    <property type="entry name" value="NAD(P)-binding Rossmann-fold domains"/>
    <property type="match status" value="1"/>
</dbReference>
<protein>
    <recommendedName>
        <fullName evidence="1">Gfo/Idh/MocA-like oxidoreductase N-terminal domain-containing protein</fullName>
    </recommendedName>
</protein>
<reference evidence="2 3" key="1">
    <citation type="journal article" date="2020" name="Antonie Van Leeuwenhoek">
        <title>Rhodopirellula heiligendammensis sp. nov., Rhodopirellula pilleata sp. nov., and Rhodopirellula solitaria sp. nov. isolated from natural or artificial marine surfaces in Northern Germany and California, USA, and emended description of the genus Rhodopirellula.</title>
        <authorList>
            <person name="Kallscheuer N."/>
            <person name="Wiegand S."/>
            <person name="Jogler M."/>
            <person name="Boedeker C."/>
            <person name="Peeters S.H."/>
            <person name="Rast P."/>
            <person name="Heuer A."/>
            <person name="Jetten M.S.M."/>
            <person name="Rohde M."/>
            <person name="Jogler C."/>
        </authorList>
    </citation>
    <scope>NUCLEOTIDE SEQUENCE [LARGE SCALE GENOMIC DNA]</scope>
    <source>
        <strain evidence="2 3">Poly21</strain>
    </source>
</reference>
<name>A0A5C6C2E6_9BACT</name>
<sequence length="88" mass="10140">MSRGRIERILKFTFRCSEYTAEMNELGVEITDSMDTLLERVEMVLLKTNDDRPHLEQVLAVLKAGMPIFIDKPVAGAQRSRKSRRSSR</sequence>
<evidence type="ECO:0000259" key="1">
    <source>
        <dbReference type="Pfam" id="PF01408"/>
    </source>
</evidence>
<dbReference type="GO" id="GO:0000166">
    <property type="term" value="F:nucleotide binding"/>
    <property type="evidence" value="ECO:0007669"/>
    <property type="project" value="InterPro"/>
</dbReference>
<organism evidence="2 3">
    <name type="scientific">Allorhodopirellula heiligendammensis</name>
    <dbReference type="NCBI Taxonomy" id="2714739"/>
    <lineage>
        <taxon>Bacteria</taxon>
        <taxon>Pseudomonadati</taxon>
        <taxon>Planctomycetota</taxon>
        <taxon>Planctomycetia</taxon>
        <taxon>Pirellulales</taxon>
        <taxon>Pirellulaceae</taxon>
        <taxon>Allorhodopirellula</taxon>
    </lineage>
</organism>
<comment type="caution">
    <text evidence="2">The sequence shown here is derived from an EMBL/GenBank/DDBJ whole genome shotgun (WGS) entry which is preliminary data.</text>
</comment>
<dbReference type="Pfam" id="PF01408">
    <property type="entry name" value="GFO_IDH_MocA"/>
    <property type="match status" value="1"/>
</dbReference>
<dbReference type="EMBL" id="SJPU01000001">
    <property type="protein sequence ID" value="TWU18308.1"/>
    <property type="molecule type" value="Genomic_DNA"/>
</dbReference>
<dbReference type="InterPro" id="IPR036291">
    <property type="entry name" value="NAD(P)-bd_dom_sf"/>
</dbReference>
<evidence type="ECO:0000313" key="2">
    <source>
        <dbReference type="EMBL" id="TWU18308.1"/>
    </source>
</evidence>